<protein>
    <recommendedName>
        <fullName evidence="16">Cell division control protein 6 homolog</fullName>
    </recommendedName>
    <alternativeName>
        <fullName evidence="18">CDC6-related protein</fullName>
    </alternativeName>
    <alternativeName>
        <fullName evidence="17">p62(cdc6)</fullName>
    </alternativeName>
</protein>
<feature type="compositionally biased region" description="Basic and acidic residues" evidence="19">
    <location>
        <begin position="471"/>
        <end position="484"/>
    </location>
</feature>
<comment type="function">
    <text evidence="14">Involved in the initiation of DNA replication. Also participates in checkpoint controls that ensure DNA replication is completed before mitosis is initiated.</text>
</comment>
<dbReference type="InterPro" id="IPR036390">
    <property type="entry name" value="WH_DNA-bd_sf"/>
</dbReference>
<dbReference type="CDD" id="cd08768">
    <property type="entry name" value="Cdc6_C"/>
    <property type="match status" value="1"/>
</dbReference>
<dbReference type="GO" id="GO:0005634">
    <property type="term" value="C:nucleus"/>
    <property type="evidence" value="ECO:0007669"/>
    <property type="project" value="UniProtKB-SubCell"/>
</dbReference>
<name>A0A8X8BNX1_POLSE</name>
<dbReference type="GO" id="GO:0006270">
    <property type="term" value="P:DNA replication initiation"/>
    <property type="evidence" value="ECO:0007669"/>
    <property type="project" value="TreeGrafter"/>
</dbReference>
<evidence type="ECO:0000256" key="14">
    <source>
        <dbReference type="ARBA" id="ARBA00056036"/>
    </source>
</evidence>
<dbReference type="Gene3D" id="3.40.50.300">
    <property type="entry name" value="P-loop containing nucleotide triphosphate hydrolases"/>
    <property type="match status" value="1"/>
</dbReference>
<feature type="compositionally biased region" description="Low complexity" evidence="19">
    <location>
        <begin position="176"/>
        <end position="189"/>
    </location>
</feature>
<feature type="region of interest" description="Disordered" evidence="19">
    <location>
        <begin position="638"/>
        <end position="703"/>
    </location>
</feature>
<evidence type="ECO:0000256" key="7">
    <source>
        <dbReference type="ARBA" id="ARBA00022705"/>
    </source>
</evidence>
<feature type="compositionally biased region" description="Pro residues" evidence="19">
    <location>
        <begin position="378"/>
        <end position="397"/>
    </location>
</feature>
<dbReference type="AlphaFoldDB" id="A0A8X8BNX1"/>
<feature type="compositionally biased region" description="Pro residues" evidence="19">
    <location>
        <begin position="237"/>
        <end position="250"/>
    </location>
</feature>
<feature type="compositionally biased region" description="Gly residues" evidence="19">
    <location>
        <begin position="72"/>
        <end position="87"/>
    </location>
</feature>
<dbReference type="CDD" id="cd22077">
    <property type="entry name" value="WH2_WAS_WASL-2_3"/>
    <property type="match status" value="1"/>
</dbReference>
<comment type="subunit">
    <text evidence="15">Interacts with PCNA, ORC1, cyclin-CDK. Interacts with HUWE1. Interacts with ANKRD17. Interacts with GRWD1; origin binding of GRWD1 is dependent on CDC6. Interacts with CDT1; are mutually dependent on one another for loading MCM complexes onto chromatin. Interacts with TTC4. Interacts (via Cy motif) with CCNF; the interaction takes place during G2 and M phase. Interacts with CDH1.</text>
</comment>
<dbReference type="Gene3D" id="1.10.8.60">
    <property type="match status" value="1"/>
</dbReference>
<dbReference type="GO" id="GO:0051301">
    <property type="term" value="P:cell division"/>
    <property type="evidence" value="ECO:0007669"/>
    <property type="project" value="UniProtKB-KW"/>
</dbReference>
<comment type="subcellular location">
    <subcellularLocation>
        <location evidence="2">Cytoplasm</location>
    </subcellularLocation>
    <subcellularLocation>
        <location evidence="1">Nucleus</location>
    </subcellularLocation>
</comment>
<dbReference type="InterPro" id="IPR041664">
    <property type="entry name" value="AAA_16"/>
</dbReference>
<dbReference type="Proteomes" id="UP000886611">
    <property type="component" value="Unassembled WGS sequence"/>
</dbReference>
<dbReference type="GO" id="GO:0005524">
    <property type="term" value="F:ATP binding"/>
    <property type="evidence" value="ECO:0007669"/>
    <property type="project" value="UniProtKB-KW"/>
</dbReference>
<dbReference type="Gene3D" id="1.10.10.10">
    <property type="entry name" value="Winged helix-like DNA-binding domain superfamily/Winged helix DNA-binding domain"/>
    <property type="match status" value="1"/>
</dbReference>
<feature type="region of interest" description="Disordered" evidence="19">
    <location>
        <begin position="58"/>
        <end position="602"/>
    </location>
</feature>
<feature type="compositionally biased region" description="Pro residues" evidence="19">
    <location>
        <begin position="319"/>
        <end position="351"/>
    </location>
</feature>
<dbReference type="InterPro" id="IPR003124">
    <property type="entry name" value="WH2_dom"/>
</dbReference>
<feature type="compositionally biased region" description="Low complexity" evidence="19">
    <location>
        <begin position="253"/>
        <end position="266"/>
    </location>
</feature>
<dbReference type="InterPro" id="IPR050311">
    <property type="entry name" value="ORC1/CDC6"/>
</dbReference>
<dbReference type="PROSITE" id="PS51082">
    <property type="entry name" value="WH2"/>
    <property type="match status" value="1"/>
</dbReference>
<keyword evidence="11" id="KW-0832">Ubl conjugation</keyword>
<sequence length="1143" mass="121915">MICALGECLIHRNGGASPGYRPPSANTEPPRLNRDEQKGRGALLNDICKGAKLKKVTGVNDRSAPVLEKPKGGGGGDRSAGGGGGSSNYGSSSGGLQPMGGLFSGGVPKLRSVSDGKPALVPPSSRAAAPKPPVLSSSSSSSRAYNDADSNSSRSSPPELPRSHRPSLPDLSRPNSAASSSGGMKHSSSAPPPPPPANRRANAPPVPPASSKGPSYNREKPLPPTPGQRGPSVRDGPPAPPPPIKPPPSPLNSARPTPTGSSSSSLAPPPPPYRQPPTAPNGPSSPINEAAPELPKRNNSLHRKAPGSGSTPVPVRAHAPPPPPSPQGARPPPPAREPPGRNPAPPAPPPSVRSSGREAPPPPPPYRMHAASEAPSRGKPPPPPSRNPAGPPPPPPIRNGHTTVSKTYIDDFESKYSFHPLEDFPPPEEYKNFAKTYPSKTNRAVMRRSTRVRSQSTIDYPKKKQGGCTPKADKPKVAEGERKTTALPLSPRKRVGDDNACNLPPTMLGSPPKQSRKENSLLATPLSPRRPCKPILGENEPPAFILSPKKMVAGAPSPSRLQSPPRAPVGALSPIRSPPQLGSPWRDRPAGGQAGDRVPVVLSPRRNLSGLLSSLPGPSQAEFARGLLATPLSPVRLAPKSDLTEDNSFRLSPLKKGSPKQTLPGVLSPKRGVQEGQEKLGSPNRSPSYRQQQETPSRSPRVFEKDRKAPVIQLFKQEGSCYQKTKQALNTALPERLLSREKETEAIRTFITKHVGKKQTASLYISGAPGTGKTACLSRILHDFKDELNGVQCIFVNCMSLRSSQAVFPLVAEKLAVTAKSRPAGKDIGKKLEKLVTSPGAPVEGSSSTIRLLTSAFRSFSLLILDEMDQLDSKGQDILYTIFEWPWLENSRLCLIGIANALDLTDRILPRLQARPGCKPQLLNFAPYTRQQLAEIVQDRLTQVSGELVLDAMAIQFCARKVSAVSGDARKALDICRRAVEIVESDVRSQTVLKPPKSASPVKSPNMPKKVSLPHVSRVLSEVYGDRMAGGTNGSGAESFPLQQKLLICSMLLLMRRDKVKEVTLGKLHETYSKVCRKQQMVAAGQSECLSLCSLLESRGIFGLKKAKEARLNKITLKLEESDVEHALKDKVLMGSVLESGLL</sequence>
<feature type="non-terminal residue" evidence="21">
    <location>
        <position position="1143"/>
    </location>
</feature>
<proteinExistence type="inferred from homology"/>
<evidence type="ECO:0000256" key="10">
    <source>
        <dbReference type="ARBA" id="ARBA00022840"/>
    </source>
</evidence>
<evidence type="ECO:0000256" key="15">
    <source>
        <dbReference type="ARBA" id="ARBA00062730"/>
    </source>
</evidence>
<evidence type="ECO:0000256" key="5">
    <source>
        <dbReference type="ARBA" id="ARBA00022553"/>
    </source>
</evidence>
<accession>A0A8X8BNX1</accession>
<feature type="compositionally biased region" description="Basic and acidic residues" evidence="19">
    <location>
        <begin position="408"/>
        <end position="432"/>
    </location>
</feature>
<keyword evidence="22" id="KW-1185">Reference proteome</keyword>
<reference evidence="21 22" key="1">
    <citation type="journal article" date="2021" name="Cell">
        <title>Tracing the genetic footprints of vertebrate landing in non-teleost ray-finned fishes.</title>
        <authorList>
            <person name="Bi X."/>
            <person name="Wang K."/>
            <person name="Yang L."/>
            <person name="Pan H."/>
            <person name="Jiang H."/>
            <person name="Wei Q."/>
            <person name="Fang M."/>
            <person name="Yu H."/>
            <person name="Zhu C."/>
            <person name="Cai Y."/>
            <person name="He Y."/>
            <person name="Gan X."/>
            <person name="Zeng H."/>
            <person name="Yu D."/>
            <person name="Zhu Y."/>
            <person name="Jiang H."/>
            <person name="Qiu Q."/>
            <person name="Yang H."/>
            <person name="Zhang Y.E."/>
            <person name="Wang W."/>
            <person name="Zhu M."/>
            <person name="He S."/>
            <person name="Zhang G."/>
        </authorList>
    </citation>
    <scope>NUCLEOTIDE SEQUENCE [LARGE SCALE GENOMIC DNA]</scope>
    <source>
        <strain evidence="21">Bchr_013</strain>
    </source>
</reference>
<evidence type="ECO:0000256" key="1">
    <source>
        <dbReference type="ARBA" id="ARBA00004123"/>
    </source>
</evidence>
<dbReference type="Pfam" id="PF02205">
    <property type="entry name" value="WH2"/>
    <property type="match status" value="1"/>
</dbReference>
<evidence type="ECO:0000256" key="6">
    <source>
        <dbReference type="ARBA" id="ARBA00022618"/>
    </source>
</evidence>
<dbReference type="FunFam" id="1.10.10.10:FF:000265">
    <property type="entry name" value="Cell division control protein"/>
    <property type="match status" value="1"/>
</dbReference>
<dbReference type="PANTHER" id="PTHR10763">
    <property type="entry name" value="CELL DIVISION CONTROL PROTEIN 6-RELATED"/>
    <property type="match status" value="1"/>
</dbReference>
<gene>
    <name evidence="21" type="primary">Cdc6</name>
    <name evidence="21" type="ORF">GTO96_0010932</name>
</gene>
<evidence type="ECO:0000256" key="19">
    <source>
        <dbReference type="SAM" id="MobiDB-lite"/>
    </source>
</evidence>
<evidence type="ECO:0000259" key="20">
    <source>
        <dbReference type="PROSITE" id="PS51082"/>
    </source>
</evidence>
<keyword evidence="4" id="KW-0963">Cytoplasm</keyword>
<comment type="similarity">
    <text evidence="3">Belongs to the CDC6/cdc18 family.</text>
</comment>
<dbReference type="InterPro" id="IPR003593">
    <property type="entry name" value="AAA+_ATPase"/>
</dbReference>
<evidence type="ECO:0000256" key="12">
    <source>
        <dbReference type="ARBA" id="ARBA00023242"/>
    </source>
</evidence>
<dbReference type="FunFam" id="3.40.50.300:FF:000547">
    <property type="entry name" value="Cell division control protein"/>
    <property type="match status" value="1"/>
</dbReference>
<keyword evidence="10" id="KW-0067">ATP-binding</keyword>
<evidence type="ECO:0000313" key="21">
    <source>
        <dbReference type="EMBL" id="KAG2461026.1"/>
    </source>
</evidence>
<dbReference type="PANTHER" id="PTHR10763:SF26">
    <property type="entry name" value="CELL DIVISION CONTROL PROTEIN 6 HOMOLOG"/>
    <property type="match status" value="1"/>
</dbReference>
<evidence type="ECO:0000256" key="9">
    <source>
        <dbReference type="ARBA" id="ARBA00022776"/>
    </source>
</evidence>
<dbReference type="GO" id="GO:0005819">
    <property type="term" value="C:spindle"/>
    <property type="evidence" value="ECO:0007669"/>
    <property type="project" value="UniProtKB-ARBA"/>
</dbReference>
<evidence type="ECO:0000313" key="22">
    <source>
        <dbReference type="Proteomes" id="UP000886611"/>
    </source>
</evidence>
<dbReference type="InterPro" id="IPR015163">
    <property type="entry name" value="Cdc6_C"/>
</dbReference>
<dbReference type="Pfam" id="PF13191">
    <property type="entry name" value="AAA_16"/>
    <property type="match status" value="1"/>
</dbReference>
<keyword evidence="7" id="KW-0235">DNA replication</keyword>
<evidence type="ECO:0000256" key="18">
    <source>
        <dbReference type="ARBA" id="ARBA00082525"/>
    </source>
</evidence>
<feature type="non-terminal residue" evidence="21">
    <location>
        <position position="1"/>
    </location>
</feature>
<evidence type="ECO:0000256" key="4">
    <source>
        <dbReference type="ARBA" id="ARBA00022490"/>
    </source>
</evidence>
<dbReference type="SMART" id="SM01074">
    <property type="entry name" value="Cdc6_C"/>
    <property type="match status" value="1"/>
</dbReference>
<evidence type="ECO:0000256" key="8">
    <source>
        <dbReference type="ARBA" id="ARBA00022741"/>
    </source>
</evidence>
<evidence type="ECO:0000256" key="11">
    <source>
        <dbReference type="ARBA" id="ARBA00022843"/>
    </source>
</evidence>
<dbReference type="InterPro" id="IPR036388">
    <property type="entry name" value="WH-like_DNA-bd_sf"/>
</dbReference>
<feature type="compositionally biased region" description="Polar residues" evidence="19">
    <location>
        <begin position="683"/>
        <end position="698"/>
    </location>
</feature>
<dbReference type="EMBL" id="JAATIS010004753">
    <property type="protein sequence ID" value="KAG2461026.1"/>
    <property type="molecule type" value="Genomic_DNA"/>
</dbReference>
<comment type="caution">
    <text evidence="21">The sequence shown here is derived from an EMBL/GenBank/DDBJ whole genome shotgun (WGS) entry which is preliminary data.</text>
</comment>
<feature type="compositionally biased region" description="Pro residues" evidence="19">
    <location>
        <begin position="267"/>
        <end position="280"/>
    </location>
</feature>
<keyword evidence="13" id="KW-0131">Cell cycle</keyword>
<evidence type="ECO:0000256" key="16">
    <source>
        <dbReference type="ARBA" id="ARBA00069110"/>
    </source>
</evidence>
<feature type="compositionally biased region" description="Low complexity" evidence="19">
    <location>
        <begin position="136"/>
        <end position="157"/>
    </location>
</feature>
<dbReference type="Pfam" id="PF09079">
    <property type="entry name" value="WHD_Cdc6"/>
    <property type="match status" value="1"/>
</dbReference>
<dbReference type="GO" id="GO:0003688">
    <property type="term" value="F:DNA replication origin binding"/>
    <property type="evidence" value="ECO:0007669"/>
    <property type="project" value="TreeGrafter"/>
</dbReference>
<dbReference type="InterPro" id="IPR054425">
    <property type="entry name" value="Cdc6_ORC1-like_ATPase_lid"/>
</dbReference>
<evidence type="ECO:0000256" key="3">
    <source>
        <dbReference type="ARBA" id="ARBA00006184"/>
    </source>
</evidence>
<keyword evidence="8" id="KW-0547">Nucleotide-binding</keyword>
<dbReference type="SUPFAM" id="SSF52540">
    <property type="entry name" value="P-loop containing nucleoside triphosphate hydrolases"/>
    <property type="match status" value="1"/>
</dbReference>
<dbReference type="SUPFAM" id="SSF46785">
    <property type="entry name" value="Winged helix' DNA-binding domain"/>
    <property type="match status" value="1"/>
</dbReference>
<evidence type="ECO:0000256" key="13">
    <source>
        <dbReference type="ARBA" id="ARBA00023306"/>
    </source>
</evidence>
<dbReference type="InterPro" id="IPR027417">
    <property type="entry name" value="P-loop_NTPase"/>
</dbReference>
<evidence type="ECO:0000256" key="17">
    <source>
        <dbReference type="ARBA" id="ARBA00079122"/>
    </source>
</evidence>
<keyword evidence="6" id="KW-0132">Cell division</keyword>
<dbReference type="GO" id="GO:0003779">
    <property type="term" value="F:actin binding"/>
    <property type="evidence" value="ECO:0007669"/>
    <property type="project" value="InterPro"/>
</dbReference>
<feature type="domain" description="WH2" evidence="20">
    <location>
        <begin position="39"/>
        <end position="56"/>
    </location>
</feature>
<dbReference type="GO" id="GO:0033314">
    <property type="term" value="P:mitotic DNA replication checkpoint signaling"/>
    <property type="evidence" value="ECO:0007669"/>
    <property type="project" value="TreeGrafter"/>
</dbReference>
<dbReference type="FunFam" id="1.10.8.60:FF:000058">
    <property type="entry name" value="Cell division control protein"/>
    <property type="match status" value="1"/>
</dbReference>
<dbReference type="SMART" id="SM00382">
    <property type="entry name" value="AAA"/>
    <property type="match status" value="1"/>
</dbReference>
<keyword evidence="9" id="KW-0498">Mitosis</keyword>
<feature type="region of interest" description="Disordered" evidence="19">
    <location>
        <begin position="13"/>
        <end position="41"/>
    </location>
</feature>
<dbReference type="SMART" id="SM00246">
    <property type="entry name" value="WH2"/>
    <property type="match status" value="1"/>
</dbReference>
<dbReference type="GO" id="GO:0005737">
    <property type="term" value="C:cytoplasm"/>
    <property type="evidence" value="ECO:0007669"/>
    <property type="project" value="UniProtKB-SubCell"/>
</dbReference>
<dbReference type="Pfam" id="PF22606">
    <property type="entry name" value="Cdc6-ORC-like_ATPase_lid"/>
    <property type="match status" value="1"/>
</dbReference>
<keyword evidence="5" id="KW-0597">Phosphoprotein</keyword>
<keyword evidence="12" id="KW-0539">Nucleus</keyword>
<evidence type="ECO:0000256" key="2">
    <source>
        <dbReference type="ARBA" id="ARBA00004496"/>
    </source>
</evidence>
<organism evidence="21 22">
    <name type="scientific">Polypterus senegalus</name>
    <name type="common">Senegal bichir</name>
    <dbReference type="NCBI Taxonomy" id="55291"/>
    <lineage>
        <taxon>Eukaryota</taxon>
        <taxon>Metazoa</taxon>
        <taxon>Chordata</taxon>
        <taxon>Craniata</taxon>
        <taxon>Vertebrata</taxon>
        <taxon>Euteleostomi</taxon>
        <taxon>Actinopterygii</taxon>
        <taxon>Polypteriformes</taxon>
        <taxon>Polypteridae</taxon>
        <taxon>Polypterus</taxon>
    </lineage>
</organism>